<keyword evidence="4 8" id="KW-0560">Oxidoreductase</keyword>
<evidence type="ECO:0000256" key="9">
    <source>
        <dbReference type="SAM" id="Phobius"/>
    </source>
</evidence>
<keyword evidence="11" id="KW-1185">Reference proteome</keyword>
<dbReference type="InterPro" id="IPR001128">
    <property type="entry name" value="Cyt_P450"/>
</dbReference>
<evidence type="ECO:0000256" key="7">
    <source>
        <dbReference type="PIRSR" id="PIRSR602401-1"/>
    </source>
</evidence>
<evidence type="ECO:0000256" key="5">
    <source>
        <dbReference type="ARBA" id="ARBA00023004"/>
    </source>
</evidence>
<dbReference type="Proteomes" id="UP000241394">
    <property type="component" value="Chromosome LG16"/>
</dbReference>
<dbReference type="InterPro" id="IPR017972">
    <property type="entry name" value="Cyt_P450_CS"/>
</dbReference>
<sequence length="522" mass="58267">MSSFLQLLTQPPPIFTTHPLFFAVLLSLLLIFLTKCLLLTNLTTTTATRNLPPSPLKLPLIGHFHHLGLLAHRSLQSLAQKHGPIILLQLGRVPTLVISSPEAAREIMKTHDLAFSDRPRSSIAKRLLYNYKDLSMAPYGEYWRQLKSIYVLQLLSNRKVHSFHDVREEEIALMVEKIEGLSSSCSVVDLSETLMSVTSDVIYRAVMGTKFGDLGFGERFRGLMRDLLKLLGDVDIGDFVPWLGWINYVNGFHAKIDRVAKGLDGLLEAIVAERVNGVKREEGNDGGGDVEIEGSKNFFDILLQIYQDGGSIDRDCIKAQILVAFAAGTDTTYTLLEWAMSELLRNPRVMKKLQHEVREILAGKSKIVEDDLEKMQYLKAVIKETLRLRPPIPLLVPREARQDTKVMGYDVAAGTMVITNMWAIGRDPGIWDEPEEFRPERFLNSSVDFKGHDFQLIPFGAGRRGCPGISFATATSELVLANLMCKFDWALPGGARAEDLDMTETIGATTPRKIPLLALATP</sequence>
<keyword evidence="6 8" id="KW-0503">Monooxygenase</keyword>
<comment type="similarity">
    <text evidence="1 8">Belongs to the cytochrome P450 family.</text>
</comment>
<dbReference type="GO" id="GO:0005506">
    <property type="term" value="F:iron ion binding"/>
    <property type="evidence" value="ECO:0007669"/>
    <property type="project" value="InterPro"/>
</dbReference>
<reference evidence="10 11" key="1">
    <citation type="submission" date="2017-07" db="EMBL/GenBank/DDBJ databases">
        <title>An improved, manually edited Actinidia chinensis var. chinensis (kiwifruit) genome highlights the challenges associated with draft genomes and gene prediction in plants.</title>
        <authorList>
            <person name="Pilkington S."/>
            <person name="Crowhurst R."/>
            <person name="Hilario E."/>
            <person name="Nardozza S."/>
            <person name="Fraser L."/>
            <person name="Peng Y."/>
            <person name="Gunaseelan K."/>
            <person name="Simpson R."/>
            <person name="Tahir J."/>
            <person name="Deroles S."/>
            <person name="Templeton K."/>
            <person name="Luo Z."/>
            <person name="Davy M."/>
            <person name="Cheng C."/>
            <person name="Mcneilage M."/>
            <person name="Scaglione D."/>
            <person name="Liu Y."/>
            <person name="Zhang Q."/>
            <person name="Datson P."/>
            <person name="De Silva N."/>
            <person name="Gardiner S."/>
            <person name="Bassett H."/>
            <person name="Chagne D."/>
            <person name="Mccallum J."/>
            <person name="Dzierzon H."/>
            <person name="Deng C."/>
            <person name="Wang Y.-Y."/>
            <person name="Barron N."/>
            <person name="Manako K."/>
            <person name="Bowen J."/>
            <person name="Foster T."/>
            <person name="Erridge Z."/>
            <person name="Tiffin H."/>
            <person name="Waite C."/>
            <person name="Davies K."/>
            <person name="Grierson E."/>
            <person name="Laing W."/>
            <person name="Kirk R."/>
            <person name="Chen X."/>
            <person name="Wood M."/>
            <person name="Montefiori M."/>
            <person name="Brummell D."/>
            <person name="Schwinn K."/>
            <person name="Catanach A."/>
            <person name="Fullerton C."/>
            <person name="Li D."/>
            <person name="Meiyalaghan S."/>
            <person name="Nieuwenhuizen N."/>
            <person name="Read N."/>
            <person name="Prakash R."/>
            <person name="Hunter D."/>
            <person name="Zhang H."/>
            <person name="Mckenzie M."/>
            <person name="Knabel M."/>
            <person name="Harris A."/>
            <person name="Allan A."/>
            <person name="Chen A."/>
            <person name="Janssen B."/>
            <person name="Plunkett B."/>
            <person name="Dwamena C."/>
            <person name="Voogd C."/>
            <person name="Leif D."/>
            <person name="Lafferty D."/>
            <person name="Souleyre E."/>
            <person name="Varkonyi-Gasic E."/>
            <person name="Gambi F."/>
            <person name="Hanley J."/>
            <person name="Yao J.-L."/>
            <person name="Cheung J."/>
            <person name="David K."/>
            <person name="Warren B."/>
            <person name="Marsh K."/>
            <person name="Snowden K."/>
            <person name="Lin-Wang K."/>
            <person name="Brian L."/>
            <person name="Martinez-Sanchez M."/>
            <person name="Wang M."/>
            <person name="Ileperuma N."/>
            <person name="Macnee N."/>
            <person name="Campin R."/>
            <person name="Mcatee P."/>
            <person name="Drummond R."/>
            <person name="Espley R."/>
            <person name="Ireland H."/>
            <person name="Wu R."/>
            <person name="Atkinson R."/>
            <person name="Karunairetnam S."/>
            <person name="Bulley S."/>
            <person name="Chunkath S."/>
            <person name="Hanley Z."/>
            <person name="Storey R."/>
            <person name="Thrimawithana A."/>
            <person name="Thomson S."/>
            <person name="David C."/>
            <person name="Testolin R."/>
        </authorList>
    </citation>
    <scope>NUCLEOTIDE SEQUENCE [LARGE SCALE GENOMIC DNA]</scope>
    <source>
        <strain evidence="11">cv. Red5</strain>
        <tissue evidence="10">Young leaf</tissue>
    </source>
</reference>
<keyword evidence="9" id="KW-0472">Membrane</keyword>
<dbReference type="Gene3D" id="1.10.630.10">
    <property type="entry name" value="Cytochrome P450"/>
    <property type="match status" value="1"/>
</dbReference>
<feature type="non-terminal residue" evidence="10">
    <location>
        <position position="522"/>
    </location>
</feature>
<dbReference type="FunCoup" id="A0A2R6QGK2">
    <property type="interactions" value="749"/>
</dbReference>
<dbReference type="OMA" id="DVICRIS"/>
<proteinExistence type="inferred from homology"/>
<dbReference type="PRINTS" id="PR00463">
    <property type="entry name" value="EP450I"/>
</dbReference>
<dbReference type="PRINTS" id="PR00385">
    <property type="entry name" value="P450"/>
</dbReference>
<dbReference type="Gramene" id="PSS07726">
    <property type="protein sequence ID" value="PSS07726"/>
    <property type="gene ID" value="CEY00_Acc18079"/>
</dbReference>
<evidence type="ECO:0000256" key="8">
    <source>
        <dbReference type="RuleBase" id="RU000461"/>
    </source>
</evidence>
<dbReference type="GO" id="GO:0016705">
    <property type="term" value="F:oxidoreductase activity, acting on paired donors, with incorporation or reduction of molecular oxygen"/>
    <property type="evidence" value="ECO:0007669"/>
    <property type="project" value="InterPro"/>
</dbReference>
<dbReference type="STRING" id="1590841.A0A2R6QGK2"/>
<name>A0A2R6QGK2_ACTCC</name>
<dbReference type="PANTHER" id="PTHR47955">
    <property type="entry name" value="CYTOCHROME P450 FAMILY 71 PROTEIN"/>
    <property type="match status" value="1"/>
</dbReference>
<dbReference type="SUPFAM" id="SSF48264">
    <property type="entry name" value="Cytochrome P450"/>
    <property type="match status" value="1"/>
</dbReference>
<keyword evidence="3 7" id="KW-0479">Metal-binding</keyword>
<dbReference type="OrthoDB" id="1470350at2759"/>
<feature type="binding site" description="axial binding residue" evidence="7">
    <location>
        <position position="466"/>
    </location>
    <ligand>
        <name>heme</name>
        <dbReference type="ChEBI" id="CHEBI:30413"/>
    </ligand>
    <ligandPart>
        <name>Fe</name>
        <dbReference type="ChEBI" id="CHEBI:18248"/>
    </ligandPart>
</feature>
<dbReference type="EMBL" id="NKQK01000016">
    <property type="protein sequence ID" value="PSS07726.1"/>
    <property type="molecule type" value="Genomic_DNA"/>
</dbReference>
<keyword evidence="5 7" id="KW-0408">Iron</keyword>
<dbReference type="GO" id="GO:0020037">
    <property type="term" value="F:heme binding"/>
    <property type="evidence" value="ECO:0007669"/>
    <property type="project" value="InterPro"/>
</dbReference>
<dbReference type="PANTHER" id="PTHR47955:SF15">
    <property type="entry name" value="CYTOCHROME P450 71A2-LIKE"/>
    <property type="match status" value="1"/>
</dbReference>
<evidence type="ECO:0000256" key="2">
    <source>
        <dbReference type="ARBA" id="ARBA00022617"/>
    </source>
</evidence>
<dbReference type="InterPro" id="IPR036396">
    <property type="entry name" value="Cyt_P450_sf"/>
</dbReference>
<evidence type="ECO:0000313" key="10">
    <source>
        <dbReference type="EMBL" id="PSS07726.1"/>
    </source>
</evidence>
<keyword evidence="2 7" id="KW-0349">Heme</keyword>
<feature type="transmembrane region" description="Helical" evidence="9">
    <location>
        <begin position="20"/>
        <end position="40"/>
    </location>
</feature>
<protein>
    <submittedName>
        <fullName evidence="10">Cytochrome P450 71A4 like</fullName>
    </submittedName>
</protein>
<accession>A0A2R6QGK2</accession>
<evidence type="ECO:0000313" key="11">
    <source>
        <dbReference type="Proteomes" id="UP000241394"/>
    </source>
</evidence>
<gene>
    <name evidence="10" type="ORF">CEY00_Acc18079</name>
</gene>
<dbReference type="PROSITE" id="PS00086">
    <property type="entry name" value="CYTOCHROME_P450"/>
    <property type="match status" value="1"/>
</dbReference>
<comment type="caution">
    <text evidence="10">The sequence shown here is derived from an EMBL/GenBank/DDBJ whole genome shotgun (WGS) entry which is preliminary data.</text>
</comment>
<evidence type="ECO:0000256" key="1">
    <source>
        <dbReference type="ARBA" id="ARBA00010617"/>
    </source>
</evidence>
<comment type="cofactor">
    <cofactor evidence="7">
        <name>heme</name>
        <dbReference type="ChEBI" id="CHEBI:30413"/>
    </cofactor>
</comment>
<dbReference type="CDD" id="cd11072">
    <property type="entry name" value="CYP71-like"/>
    <property type="match status" value="1"/>
</dbReference>
<dbReference type="InParanoid" id="A0A2R6QGK2"/>
<evidence type="ECO:0000256" key="6">
    <source>
        <dbReference type="ARBA" id="ARBA00023033"/>
    </source>
</evidence>
<reference evidence="11" key="2">
    <citation type="journal article" date="2018" name="BMC Genomics">
        <title>A manually annotated Actinidia chinensis var. chinensis (kiwifruit) genome highlights the challenges associated with draft genomes and gene prediction in plants.</title>
        <authorList>
            <person name="Pilkington S.M."/>
            <person name="Crowhurst R."/>
            <person name="Hilario E."/>
            <person name="Nardozza S."/>
            <person name="Fraser L."/>
            <person name="Peng Y."/>
            <person name="Gunaseelan K."/>
            <person name="Simpson R."/>
            <person name="Tahir J."/>
            <person name="Deroles S.C."/>
            <person name="Templeton K."/>
            <person name="Luo Z."/>
            <person name="Davy M."/>
            <person name="Cheng C."/>
            <person name="McNeilage M."/>
            <person name="Scaglione D."/>
            <person name="Liu Y."/>
            <person name="Zhang Q."/>
            <person name="Datson P."/>
            <person name="De Silva N."/>
            <person name="Gardiner S.E."/>
            <person name="Bassett H."/>
            <person name="Chagne D."/>
            <person name="McCallum J."/>
            <person name="Dzierzon H."/>
            <person name="Deng C."/>
            <person name="Wang Y.Y."/>
            <person name="Barron L."/>
            <person name="Manako K."/>
            <person name="Bowen J."/>
            <person name="Foster T.M."/>
            <person name="Erridge Z.A."/>
            <person name="Tiffin H."/>
            <person name="Waite C.N."/>
            <person name="Davies K.M."/>
            <person name="Grierson E.P."/>
            <person name="Laing W.A."/>
            <person name="Kirk R."/>
            <person name="Chen X."/>
            <person name="Wood M."/>
            <person name="Montefiori M."/>
            <person name="Brummell D.A."/>
            <person name="Schwinn K.E."/>
            <person name="Catanach A."/>
            <person name="Fullerton C."/>
            <person name="Li D."/>
            <person name="Meiyalaghan S."/>
            <person name="Nieuwenhuizen N."/>
            <person name="Read N."/>
            <person name="Prakash R."/>
            <person name="Hunter D."/>
            <person name="Zhang H."/>
            <person name="McKenzie M."/>
            <person name="Knabel M."/>
            <person name="Harris A."/>
            <person name="Allan A.C."/>
            <person name="Gleave A."/>
            <person name="Chen A."/>
            <person name="Janssen B.J."/>
            <person name="Plunkett B."/>
            <person name="Ampomah-Dwamena C."/>
            <person name="Voogd C."/>
            <person name="Leif D."/>
            <person name="Lafferty D."/>
            <person name="Souleyre E.J.F."/>
            <person name="Varkonyi-Gasic E."/>
            <person name="Gambi F."/>
            <person name="Hanley J."/>
            <person name="Yao J.L."/>
            <person name="Cheung J."/>
            <person name="David K.M."/>
            <person name="Warren B."/>
            <person name="Marsh K."/>
            <person name="Snowden K.C."/>
            <person name="Lin-Wang K."/>
            <person name="Brian L."/>
            <person name="Martinez-Sanchez M."/>
            <person name="Wang M."/>
            <person name="Ileperuma N."/>
            <person name="Macnee N."/>
            <person name="Campin R."/>
            <person name="McAtee P."/>
            <person name="Drummond R.S.M."/>
            <person name="Espley R.V."/>
            <person name="Ireland H.S."/>
            <person name="Wu R."/>
            <person name="Atkinson R.G."/>
            <person name="Karunairetnam S."/>
            <person name="Bulley S."/>
            <person name="Chunkath S."/>
            <person name="Hanley Z."/>
            <person name="Storey R."/>
            <person name="Thrimawithana A.H."/>
            <person name="Thomson S."/>
            <person name="David C."/>
            <person name="Testolin R."/>
            <person name="Huang H."/>
            <person name="Hellens R.P."/>
            <person name="Schaffer R.J."/>
        </authorList>
    </citation>
    <scope>NUCLEOTIDE SEQUENCE [LARGE SCALE GENOMIC DNA]</scope>
    <source>
        <strain evidence="11">cv. Red5</strain>
    </source>
</reference>
<evidence type="ECO:0000256" key="4">
    <source>
        <dbReference type="ARBA" id="ARBA00023002"/>
    </source>
</evidence>
<dbReference type="InterPro" id="IPR002401">
    <property type="entry name" value="Cyt_P450_E_grp-I"/>
</dbReference>
<dbReference type="GO" id="GO:0004497">
    <property type="term" value="F:monooxygenase activity"/>
    <property type="evidence" value="ECO:0007669"/>
    <property type="project" value="UniProtKB-KW"/>
</dbReference>
<evidence type="ECO:0000256" key="3">
    <source>
        <dbReference type="ARBA" id="ARBA00022723"/>
    </source>
</evidence>
<keyword evidence="9" id="KW-1133">Transmembrane helix</keyword>
<dbReference type="Pfam" id="PF00067">
    <property type="entry name" value="p450"/>
    <property type="match status" value="1"/>
</dbReference>
<keyword evidence="9" id="KW-0812">Transmembrane</keyword>
<dbReference type="AlphaFoldDB" id="A0A2R6QGK2"/>
<organism evidence="10 11">
    <name type="scientific">Actinidia chinensis var. chinensis</name>
    <name type="common">Chinese soft-hair kiwi</name>
    <dbReference type="NCBI Taxonomy" id="1590841"/>
    <lineage>
        <taxon>Eukaryota</taxon>
        <taxon>Viridiplantae</taxon>
        <taxon>Streptophyta</taxon>
        <taxon>Embryophyta</taxon>
        <taxon>Tracheophyta</taxon>
        <taxon>Spermatophyta</taxon>
        <taxon>Magnoliopsida</taxon>
        <taxon>eudicotyledons</taxon>
        <taxon>Gunneridae</taxon>
        <taxon>Pentapetalae</taxon>
        <taxon>asterids</taxon>
        <taxon>Ericales</taxon>
        <taxon>Actinidiaceae</taxon>
        <taxon>Actinidia</taxon>
    </lineage>
</organism>
<dbReference type="FunFam" id="1.10.630.10:FF:000011">
    <property type="entry name" value="Cytochrome P450 83B1"/>
    <property type="match status" value="1"/>
</dbReference>